<accession>A0A7X0XUJ8</accession>
<gene>
    <name evidence="1" type="ORF">HCA46_16880</name>
</gene>
<reference evidence="1 2" key="1">
    <citation type="submission" date="2020-03" db="EMBL/GenBank/DDBJ databases">
        <title>Soil Listeria distribution.</title>
        <authorList>
            <person name="Liao J."/>
            <person name="Wiedmann M."/>
        </authorList>
    </citation>
    <scope>NUCLEOTIDE SEQUENCE [LARGE SCALE GENOMIC DNA]</scope>
    <source>
        <strain evidence="1 2">FSL L7-1017</strain>
    </source>
</reference>
<dbReference type="RefSeq" id="WP_185495730.1">
    <property type="nucleotide sequence ID" value="NZ_JAARUV010000010.1"/>
</dbReference>
<proteinExistence type="predicted"/>
<organism evidence="1 2">
    <name type="scientific">Listeria booriae</name>
    <dbReference type="NCBI Taxonomy" id="1552123"/>
    <lineage>
        <taxon>Bacteria</taxon>
        <taxon>Bacillati</taxon>
        <taxon>Bacillota</taxon>
        <taxon>Bacilli</taxon>
        <taxon>Bacillales</taxon>
        <taxon>Listeriaceae</taxon>
        <taxon>Listeria</taxon>
    </lineage>
</organism>
<dbReference type="Proteomes" id="UP000547643">
    <property type="component" value="Unassembled WGS sequence"/>
</dbReference>
<comment type="caution">
    <text evidence="1">The sequence shown here is derived from an EMBL/GenBank/DDBJ whole genome shotgun (WGS) entry which is preliminary data.</text>
</comment>
<evidence type="ECO:0000313" key="2">
    <source>
        <dbReference type="Proteomes" id="UP000547643"/>
    </source>
</evidence>
<evidence type="ECO:0000313" key="1">
    <source>
        <dbReference type="EMBL" id="MBC1780501.1"/>
    </source>
</evidence>
<protein>
    <submittedName>
        <fullName evidence="1">Uncharacterized protein</fullName>
    </submittedName>
</protein>
<dbReference type="EMBL" id="JAARUV010000010">
    <property type="protein sequence ID" value="MBC1780501.1"/>
    <property type="molecule type" value="Genomic_DNA"/>
</dbReference>
<sequence length="183" mass="21154">MLDILSLQEEKKDLQTKINSNPENPDVPVLRAMLVSTNIQIAATKTSVSKQVVVKGSAEKKTNFPSYANLVHSNNGKRYRQRRIVARKKTDKITPRDFHFIDRVYVKLFNGEEWIVDLASLDLEYEDVMARRLAPSWSIVPFVDLYYEVRNIRTFKNKVIAKRQNPGHELRYQEGYCPASLGL</sequence>
<name>A0A7X0XUJ8_9LIST</name>
<dbReference type="AlphaFoldDB" id="A0A7X0XUJ8"/>